<feature type="domain" description="A-kinase anchor protein 7-like phosphoesterase" evidence="2">
    <location>
        <begin position="177"/>
        <end position="383"/>
    </location>
</feature>
<dbReference type="AlphaFoldDB" id="A0A915ETJ2"/>
<dbReference type="GO" id="GO:0006307">
    <property type="term" value="P:DNA alkylation repair"/>
    <property type="evidence" value="ECO:0007669"/>
    <property type="project" value="InterPro"/>
</dbReference>
<accession>A0A915ETJ2</accession>
<evidence type="ECO:0000259" key="2">
    <source>
        <dbReference type="Pfam" id="PF10469"/>
    </source>
</evidence>
<name>A0A915ETJ2_9BILA</name>
<dbReference type="InterPro" id="IPR009097">
    <property type="entry name" value="Cyclic_Pdiesterase"/>
</dbReference>
<dbReference type="Pfam" id="PF10469">
    <property type="entry name" value="AKAP7_NLS"/>
    <property type="match status" value="1"/>
</dbReference>
<dbReference type="InterPro" id="IPR009210">
    <property type="entry name" value="ASCC1"/>
</dbReference>
<dbReference type="InterPro" id="IPR019510">
    <property type="entry name" value="AKAP7-like_phosphoesterase"/>
</dbReference>
<feature type="region of interest" description="Disordered" evidence="1">
    <location>
        <begin position="127"/>
        <end position="153"/>
    </location>
</feature>
<dbReference type="PANTHER" id="PTHR13360">
    <property type="entry name" value="ACTIVATING SIGNAL COINTEGRATOR 1 COMPLEX SUBUNIT 1"/>
    <property type="match status" value="1"/>
</dbReference>
<dbReference type="WBParaSite" id="jg9367">
    <property type="protein sequence ID" value="jg9367"/>
    <property type="gene ID" value="jg9367"/>
</dbReference>
<proteinExistence type="predicted"/>
<dbReference type="PANTHER" id="PTHR13360:SF1">
    <property type="entry name" value="ACTIVATING SIGNAL COINTEGRATOR 1 COMPLEX SUBUNIT 1"/>
    <property type="match status" value="1"/>
</dbReference>
<keyword evidence="3" id="KW-1185">Reference proteome</keyword>
<protein>
    <submittedName>
        <fullName evidence="4">A-kinase anchor protein 7-like phosphoesterase domain-containing protein</fullName>
    </submittedName>
</protein>
<dbReference type="SUPFAM" id="SSF55144">
    <property type="entry name" value="LigT-like"/>
    <property type="match status" value="1"/>
</dbReference>
<sequence length="383" mass="43564">MQNAWVLYQNQQKMEKANAGDRRSFLHRLGQELMQPQKDKRRLNAVFSTTDYQKIESAGQQIHNKKQERHRRLYIVFYGSHSVRKLQQKCVSKSYGSTYSVCECKQKETPSRKKVAQIAELHKPITRSQAPAKQGGKCADCPPANQVSSNSSDSVRMCKKKMQSLLDGDGSGKSTSPTHFVSVELSNDVLRKAYTELVENIRTDESIPEQCQEKSLFRPVEKLHLTISVLRLPTEEDKEVAKKCVDGVFQKQIREILEHEHQIPVQFDGLDFFGYGSSKANVIFAKIVSDKLQQIANAIDDSLFKTGLAEKRKTEDVKLHLTLINTKNAKKGFKYRKINASALLEKFGDFKFDSVMVNEVKICCMREVDPSTNGYQAIHSVKL</sequence>
<dbReference type="Proteomes" id="UP000887574">
    <property type="component" value="Unplaced"/>
</dbReference>
<dbReference type="GO" id="GO:0006355">
    <property type="term" value="P:regulation of DNA-templated transcription"/>
    <property type="evidence" value="ECO:0007669"/>
    <property type="project" value="TreeGrafter"/>
</dbReference>
<dbReference type="GO" id="GO:0005634">
    <property type="term" value="C:nucleus"/>
    <property type="evidence" value="ECO:0007669"/>
    <property type="project" value="TreeGrafter"/>
</dbReference>
<dbReference type="Gene3D" id="3.90.1140.10">
    <property type="entry name" value="Cyclic phosphodiesterase"/>
    <property type="match status" value="1"/>
</dbReference>
<reference evidence="4" key="1">
    <citation type="submission" date="2022-11" db="UniProtKB">
        <authorList>
            <consortium name="WormBaseParasite"/>
        </authorList>
    </citation>
    <scope>IDENTIFICATION</scope>
</reference>
<evidence type="ECO:0000313" key="4">
    <source>
        <dbReference type="WBParaSite" id="jg9367"/>
    </source>
</evidence>
<organism evidence="3 4">
    <name type="scientific">Ditylenchus dipsaci</name>
    <dbReference type="NCBI Taxonomy" id="166011"/>
    <lineage>
        <taxon>Eukaryota</taxon>
        <taxon>Metazoa</taxon>
        <taxon>Ecdysozoa</taxon>
        <taxon>Nematoda</taxon>
        <taxon>Chromadorea</taxon>
        <taxon>Rhabditida</taxon>
        <taxon>Tylenchina</taxon>
        <taxon>Tylenchomorpha</taxon>
        <taxon>Sphaerularioidea</taxon>
        <taxon>Anguinidae</taxon>
        <taxon>Anguininae</taxon>
        <taxon>Ditylenchus</taxon>
    </lineage>
</organism>
<evidence type="ECO:0000256" key="1">
    <source>
        <dbReference type="SAM" id="MobiDB-lite"/>
    </source>
</evidence>
<evidence type="ECO:0000313" key="3">
    <source>
        <dbReference type="Proteomes" id="UP000887574"/>
    </source>
</evidence>